<name>A0AAN7V1Q0_9COLE</name>
<dbReference type="Pfam" id="PF00106">
    <property type="entry name" value="adh_short"/>
    <property type="match status" value="1"/>
</dbReference>
<organism evidence="4 5">
    <name type="scientific">Pyrocoelia pectoralis</name>
    <dbReference type="NCBI Taxonomy" id="417401"/>
    <lineage>
        <taxon>Eukaryota</taxon>
        <taxon>Metazoa</taxon>
        <taxon>Ecdysozoa</taxon>
        <taxon>Arthropoda</taxon>
        <taxon>Hexapoda</taxon>
        <taxon>Insecta</taxon>
        <taxon>Pterygota</taxon>
        <taxon>Neoptera</taxon>
        <taxon>Endopterygota</taxon>
        <taxon>Coleoptera</taxon>
        <taxon>Polyphaga</taxon>
        <taxon>Elateriformia</taxon>
        <taxon>Elateroidea</taxon>
        <taxon>Lampyridae</taxon>
        <taxon>Lampyrinae</taxon>
        <taxon>Pyrocoelia</taxon>
    </lineage>
</organism>
<proteinExistence type="inferred from homology"/>
<evidence type="ECO:0000313" key="5">
    <source>
        <dbReference type="Proteomes" id="UP001329430"/>
    </source>
</evidence>
<evidence type="ECO:0000256" key="2">
    <source>
        <dbReference type="ARBA" id="ARBA00023002"/>
    </source>
</evidence>
<dbReference type="PROSITE" id="PS00061">
    <property type="entry name" value="ADH_SHORT"/>
    <property type="match status" value="1"/>
</dbReference>
<dbReference type="PANTHER" id="PTHR44229">
    <property type="entry name" value="15-HYDROXYPROSTAGLANDIN DEHYDROGENASE [NAD(+)]"/>
    <property type="match status" value="1"/>
</dbReference>
<reference evidence="4 5" key="1">
    <citation type="journal article" date="2024" name="Insects">
        <title>An Improved Chromosome-Level Genome Assembly of the Firefly Pyrocoelia pectoralis.</title>
        <authorList>
            <person name="Fu X."/>
            <person name="Meyer-Rochow V.B."/>
            <person name="Ballantyne L."/>
            <person name="Zhu X."/>
        </authorList>
    </citation>
    <scope>NUCLEOTIDE SEQUENCE [LARGE SCALE GENOMIC DNA]</scope>
    <source>
        <strain evidence="4">XCY_ONT2</strain>
    </source>
</reference>
<comment type="caution">
    <text evidence="4">The sequence shown here is derived from an EMBL/GenBank/DDBJ whole genome shotgun (WGS) entry which is preliminary data.</text>
</comment>
<evidence type="ECO:0000256" key="3">
    <source>
        <dbReference type="RuleBase" id="RU000363"/>
    </source>
</evidence>
<comment type="similarity">
    <text evidence="1 3">Belongs to the short-chain dehydrogenases/reductases (SDR) family.</text>
</comment>
<dbReference type="PANTHER" id="PTHR44229:SF8">
    <property type="entry name" value="ALCOHOL DEHYDROGENASE-RELATED"/>
    <property type="match status" value="1"/>
</dbReference>
<evidence type="ECO:0000256" key="1">
    <source>
        <dbReference type="ARBA" id="ARBA00006484"/>
    </source>
</evidence>
<keyword evidence="5" id="KW-1185">Reference proteome</keyword>
<dbReference type="Proteomes" id="UP001329430">
    <property type="component" value="Chromosome 9"/>
</dbReference>
<dbReference type="SUPFAM" id="SSF51735">
    <property type="entry name" value="NAD(P)-binding Rossmann-fold domains"/>
    <property type="match status" value="1"/>
</dbReference>
<dbReference type="EMBL" id="JAVRBK010000009">
    <property type="protein sequence ID" value="KAK5639028.1"/>
    <property type="molecule type" value="Genomic_DNA"/>
</dbReference>
<protein>
    <recommendedName>
        <fullName evidence="6">Alcohol dehydrogenase</fullName>
    </recommendedName>
</protein>
<dbReference type="FunFam" id="3.40.50.720:FF:000149">
    <property type="entry name" value="15-hydroxyprostaglandin dehydrogenase [NAD(+)]"/>
    <property type="match status" value="1"/>
</dbReference>
<dbReference type="GO" id="GO:0016616">
    <property type="term" value="F:oxidoreductase activity, acting on the CH-OH group of donors, NAD or NADP as acceptor"/>
    <property type="evidence" value="ECO:0007669"/>
    <property type="project" value="TreeGrafter"/>
</dbReference>
<dbReference type="InterPro" id="IPR036291">
    <property type="entry name" value="NAD(P)-bd_dom_sf"/>
</dbReference>
<keyword evidence="2" id="KW-0560">Oxidoreductase</keyword>
<dbReference type="Gene3D" id="3.40.50.720">
    <property type="entry name" value="NAD(P)-binding Rossmann-like Domain"/>
    <property type="match status" value="1"/>
</dbReference>
<accession>A0AAN7V1Q0</accession>
<dbReference type="PRINTS" id="PR00081">
    <property type="entry name" value="GDHRDH"/>
</dbReference>
<dbReference type="InterPro" id="IPR020904">
    <property type="entry name" value="Sc_DH/Rdtase_CS"/>
</dbReference>
<evidence type="ECO:0008006" key="6">
    <source>
        <dbReference type="Google" id="ProtNLM"/>
    </source>
</evidence>
<evidence type="ECO:0000313" key="4">
    <source>
        <dbReference type="EMBL" id="KAK5639028.1"/>
    </source>
</evidence>
<sequence>MSFDLNKKVAIVTGGAQGIGLAIVKELLRNGLKGVAVLDVNEIAGQKAVDEIQKEFGPEKVLFQKTDVAIRKEFEDAFEKTISAFNHLDIVINNAGVACERNWEKEISINLTGTINGTMLGLECYLHQSKSGKEGVILNISSIAAFGSFFPSPVYAATKSGVVALTRAMGHALHYDRKNVKVMAICPGFTDTGFVKVKKEDLITEEYQHILKYFLKYNRIIFQTPEEVAKIVVDIIKEGQNGSVWVAENKEPPYEIECLSQLQQKKK</sequence>
<dbReference type="AlphaFoldDB" id="A0AAN7V1Q0"/>
<gene>
    <name evidence="4" type="ORF">RI129_011520</name>
</gene>
<dbReference type="PRINTS" id="PR00080">
    <property type="entry name" value="SDRFAMILY"/>
</dbReference>
<dbReference type="GO" id="GO:0005737">
    <property type="term" value="C:cytoplasm"/>
    <property type="evidence" value="ECO:0007669"/>
    <property type="project" value="TreeGrafter"/>
</dbReference>
<dbReference type="InterPro" id="IPR002347">
    <property type="entry name" value="SDR_fam"/>
</dbReference>